<keyword evidence="3" id="KW-1185">Reference proteome</keyword>
<dbReference type="Proteomes" id="UP001183794">
    <property type="component" value="Unassembled WGS sequence"/>
</dbReference>
<organism evidence="2 3">
    <name type="scientific">Enteractinococcus fodinae</name>
    <dbReference type="NCBI Taxonomy" id="684663"/>
    <lineage>
        <taxon>Bacteria</taxon>
        <taxon>Bacillati</taxon>
        <taxon>Actinomycetota</taxon>
        <taxon>Actinomycetes</taxon>
        <taxon>Micrococcales</taxon>
        <taxon>Micrococcaceae</taxon>
    </lineage>
</organism>
<evidence type="ECO:0000259" key="1">
    <source>
        <dbReference type="Pfam" id="PF08818"/>
    </source>
</evidence>
<proteinExistence type="predicted"/>
<gene>
    <name evidence="2" type="ORF">J2S62_000375</name>
</gene>
<sequence>MKTLQDVLDKIPNEDHQDRLKHVLEWVEETFPELKLEIKWNQPMFTHNGTFILGFSASSRHFSISPERQILDEFRDRITEAGYSHSKALFRIMWTEDVNYTLLEDIINRSIQFKRGSKTFWAQ</sequence>
<dbReference type="Pfam" id="PF08818">
    <property type="entry name" value="DUF1801"/>
    <property type="match status" value="1"/>
</dbReference>
<dbReference type="RefSeq" id="WP_310170634.1">
    <property type="nucleotide sequence ID" value="NZ_BAABHE010000002.1"/>
</dbReference>
<name>A0ABU2AXN3_9MICC</name>
<feature type="domain" description="YdhG-like" evidence="1">
    <location>
        <begin position="16"/>
        <end position="111"/>
    </location>
</feature>
<dbReference type="SUPFAM" id="SSF159888">
    <property type="entry name" value="YdhG-like"/>
    <property type="match status" value="1"/>
</dbReference>
<reference evidence="2 3" key="1">
    <citation type="submission" date="2023-07" db="EMBL/GenBank/DDBJ databases">
        <title>Sequencing the genomes of 1000 actinobacteria strains.</title>
        <authorList>
            <person name="Klenk H.-P."/>
        </authorList>
    </citation>
    <scope>NUCLEOTIDE SEQUENCE [LARGE SCALE GENOMIC DNA]</scope>
    <source>
        <strain evidence="2 3">DSM 22966</strain>
    </source>
</reference>
<protein>
    <submittedName>
        <fullName evidence="2">Uncharacterized protein YdhG (YjbR/CyaY superfamily)</fullName>
    </submittedName>
</protein>
<evidence type="ECO:0000313" key="2">
    <source>
        <dbReference type="EMBL" id="MDR7346118.1"/>
    </source>
</evidence>
<dbReference type="InterPro" id="IPR014922">
    <property type="entry name" value="YdhG-like"/>
</dbReference>
<comment type="caution">
    <text evidence="2">The sequence shown here is derived from an EMBL/GenBank/DDBJ whole genome shotgun (WGS) entry which is preliminary data.</text>
</comment>
<dbReference type="Gene3D" id="3.90.1150.200">
    <property type="match status" value="1"/>
</dbReference>
<evidence type="ECO:0000313" key="3">
    <source>
        <dbReference type="Proteomes" id="UP001183794"/>
    </source>
</evidence>
<dbReference type="EMBL" id="JAVDYJ010000001">
    <property type="protein sequence ID" value="MDR7346118.1"/>
    <property type="molecule type" value="Genomic_DNA"/>
</dbReference>
<accession>A0ABU2AXN3</accession>